<keyword evidence="1" id="KW-1133">Transmembrane helix</keyword>
<dbReference type="RefSeq" id="WP_125435776.1">
    <property type="nucleotide sequence ID" value="NZ_CAXTGR010000009.1"/>
</dbReference>
<accession>A0AAE8FYM9</accession>
<evidence type="ECO:0000313" key="2">
    <source>
        <dbReference type="EMBL" id="RSI07001.1"/>
    </source>
</evidence>
<feature type="transmembrane region" description="Helical" evidence="1">
    <location>
        <begin position="149"/>
        <end position="168"/>
    </location>
</feature>
<keyword evidence="1" id="KW-0472">Membrane</keyword>
<feature type="transmembrane region" description="Helical" evidence="1">
    <location>
        <begin position="74"/>
        <end position="91"/>
    </location>
</feature>
<evidence type="ECO:0000313" key="3">
    <source>
        <dbReference type="Proteomes" id="UP000272846"/>
    </source>
</evidence>
<organism evidence="2 3">
    <name type="scientific">Streptococcus sanguinis</name>
    <dbReference type="NCBI Taxonomy" id="1305"/>
    <lineage>
        <taxon>Bacteria</taxon>
        <taxon>Bacillati</taxon>
        <taxon>Bacillota</taxon>
        <taxon>Bacilli</taxon>
        <taxon>Lactobacillales</taxon>
        <taxon>Streptococcaceae</taxon>
        <taxon>Streptococcus</taxon>
    </lineage>
</organism>
<proteinExistence type="predicted"/>
<evidence type="ECO:0000256" key="1">
    <source>
        <dbReference type="SAM" id="Phobius"/>
    </source>
</evidence>
<feature type="transmembrane region" description="Helical" evidence="1">
    <location>
        <begin position="45"/>
        <end position="62"/>
    </location>
</feature>
<feature type="transmembrane region" description="Helical" evidence="1">
    <location>
        <begin position="124"/>
        <end position="143"/>
    </location>
</feature>
<dbReference type="EMBL" id="RJMK01000007">
    <property type="protein sequence ID" value="RSI07001.1"/>
    <property type="molecule type" value="Genomic_DNA"/>
</dbReference>
<keyword evidence="1" id="KW-0812">Transmembrane</keyword>
<comment type="caution">
    <text evidence="2">The sequence shown here is derived from an EMBL/GenBank/DDBJ whole genome shotgun (WGS) entry which is preliminary data.</text>
</comment>
<protein>
    <recommendedName>
        <fullName evidence="4">DUF443 family protein</fullName>
    </recommendedName>
</protein>
<gene>
    <name evidence="2" type="ORF">D8888_10270</name>
</gene>
<name>A0AAE8FYM9_STRSA</name>
<reference evidence="2 3" key="1">
    <citation type="submission" date="2018-11" db="EMBL/GenBank/DDBJ databases">
        <title>Species Designations Belie Phenotypic and Genotypic Heterogeneity in Oral Streptococci.</title>
        <authorList>
            <person name="Velsko I."/>
        </authorList>
    </citation>
    <scope>NUCLEOTIDE SEQUENCE [LARGE SCALE GENOMIC DNA]</scope>
    <source>
        <strain evidence="2 3">KLC04</strain>
    </source>
</reference>
<dbReference type="AlphaFoldDB" id="A0AAE8FYM9"/>
<sequence length="184" mass="21559">MSNQNDLVRNLIPLGEYRKPQFLFYDCKTSQIYAIDSYNSNKQSIWIWVGIVLVVPALRQLTNVAFIRSSVLKIISVILAIIISFIISKFFRKKSFENKRLYRVDKYYYQKSDFYSFAYRTNQLVIEGFAFVCIASVVCLGLYSWGGNLLFLFFFCMMTSLIFTLIELNHLKRGQAIKQLKEES</sequence>
<dbReference type="Proteomes" id="UP000272846">
    <property type="component" value="Unassembled WGS sequence"/>
</dbReference>
<evidence type="ECO:0008006" key="4">
    <source>
        <dbReference type="Google" id="ProtNLM"/>
    </source>
</evidence>